<dbReference type="OMA" id="RLVFKPW"/>
<dbReference type="Pfam" id="PF06201">
    <property type="entry name" value="PITH"/>
    <property type="match status" value="1"/>
</dbReference>
<organism evidence="3 4">
    <name type="scientific">Chara braunii</name>
    <name type="common">Braun's stonewort</name>
    <dbReference type="NCBI Taxonomy" id="69332"/>
    <lineage>
        <taxon>Eukaryota</taxon>
        <taxon>Viridiplantae</taxon>
        <taxon>Streptophyta</taxon>
        <taxon>Charophyceae</taxon>
        <taxon>Charales</taxon>
        <taxon>Characeae</taxon>
        <taxon>Chara</taxon>
    </lineage>
</organism>
<dbReference type="STRING" id="69332.A0A388L2G9"/>
<dbReference type="SUPFAM" id="SSF49785">
    <property type="entry name" value="Galactose-binding domain-like"/>
    <property type="match status" value="1"/>
</dbReference>
<dbReference type="PANTHER" id="PTHR12175">
    <property type="entry name" value="AD039 HT014 THIOREDOXIN FAMILY TRP26"/>
    <property type="match status" value="1"/>
</dbReference>
<dbReference type="InterPro" id="IPR010400">
    <property type="entry name" value="PITH_dom"/>
</dbReference>
<dbReference type="InterPro" id="IPR045099">
    <property type="entry name" value="PITH1-like"/>
</dbReference>
<dbReference type="PROSITE" id="PS51532">
    <property type="entry name" value="PITH"/>
    <property type="match status" value="1"/>
</dbReference>
<evidence type="ECO:0000313" key="3">
    <source>
        <dbReference type="EMBL" id="GBG76510.1"/>
    </source>
</evidence>
<sequence>MSPGHGATCSHDHDCGAHSCGADWSLYKTVDIPRVRALNEAVDGSAKTVIKTWERRLDFSTYVESEDDPELIIFIPFTADVKIKSISIIGGVDGTSPSKMRVFLNREDIDFANANDVNPVQEWELAENLRGELEYQTRYPKFQGIANITLHFSGNFGGDVTRIHYIGFRGESTQMTRKPVTNVVYELMPQLKDHKTKAEHGGAWNPVV</sequence>
<dbReference type="Gene3D" id="2.60.120.470">
    <property type="entry name" value="PITH domain"/>
    <property type="match status" value="1"/>
</dbReference>
<gene>
    <name evidence="3" type="ORF">CBR_g22258</name>
</gene>
<dbReference type="Proteomes" id="UP000265515">
    <property type="component" value="Unassembled WGS sequence"/>
</dbReference>
<dbReference type="Gramene" id="GBG76510">
    <property type="protein sequence ID" value="GBG76510"/>
    <property type="gene ID" value="CBR_g22258"/>
</dbReference>
<evidence type="ECO:0000259" key="2">
    <source>
        <dbReference type="PROSITE" id="PS51532"/>
    </source>
</evidence>
<accession>A0A388L2G9</accession>
<dbReference type="InterPro" id="IPR037047">
    <property type="entry name" value="PITH_dom_sf"/>
</dbReference>
<dbReference type="AlphaFoldDB" id="A0A388L2G9"/>
<dbReference type="InterPro" id="IPR008979">
    <property type="entry name" value="Galactose-bd-like_sf"/>
</dbReference>
<reference evidence="3 4" key="1">
    <citation type="journal article" date="2018" name="Cell">
        <title>The Chara Genome: Secondary Complexity and Implications for Plant Terrestrialization.</title>
        <authorList>
            <person name="Nishiyama T."/>
            <person name="Sakayama H."/>
            <person name="Vries J.D."/>
            <person name="Buschmann H."/>
            <person name="Saint-Marcoux D."/>
            <person name="Ullrich K.K."/>
            <person name="Haas F.B."/>
            <person name="Vanderstraeten L."/>
            <person name="Becker D."/>
            <person name="Lang D."/>
            <person name="Vosolsobe S."/>
            <person name="Rombauts S."/>
            <person name="Wilhelmsson P.K.I."/>
            <person name="Janitza P."/>
            <person name="Kern R."/>
            <person name="Heyl A."/>
            <person name="Rumpler F."/>
            <person name="Villalobos L.I.A.C."/>
            <person name="Clay J.M."/>
            <person name="Skokan R."/>
            <person name="Toyoda A."/>
            <person name="Suzuki Y."/>
            <person name="Kagoshima H."/>
            <person name="Schijlen E."/>
            <person name="Tajeshwar N."/>
            <person name="Catarino B."/>
            <person name="Hetherington A.J."/>
            <person name="Saltykova A."/>
            <person name="Bonnot C."/>
            <person name="Breuninger H."/>
            <person name="Symeonidi A."/>
            <person name="Radhakrishnan G.V."/>
            <person name="Van Nieuwerburgh F."/>
            <person name="Deforce D."/>
            <person name="Chang C."/>
            <person name="Karol K.G."/>
            <person name="Hedrich R."/>
            <person name="Ulvskov P."/>
            <person name="Glockner G."/>
            <person name="Delwiche C.F."/>
            <person name="Petrasek J."/>
            <person name="Van de Peer Y."/>
            <person name="Friml J."/>
            <person name="Beilby M."/>
            <person name="Dolan L."/>
            <person name="Kohara Y."/>
            <person name="Sugano S."/>
            <person name="Fujiyama A."/>
            <person name="Delaux P.-M."/>
            <person name="Quint M."/>
            <person name="TheiBen G."/>
            <person name="Hagemann M."/>
            <person name="Harholt J."/>
            <person name="Dunand C."/>
            <person name="Zachgo S."/>
            <person name="Langdale J."/>
            <person name="Maumus F."/>
            <person name="Straeten D.V.D."/>
            <person name="Gould S.B."/>
            <person name="Rensing S.A."/>
        </authorList>
    </citation>
    <scope>NUCLEOTIDE SEQUENCE [LARGE SCALE GENOMIC DNA]</scope>
    <source>
        <strain evidence="3 4">S276</strain>
    </source>
</reference>
<dbReference type="GO" id="GO:0005737">
    <property type="term" value="C:cytoplasm"/>
    <property type="evidence" value="ECO:0007669"/>
    <property type="project" value="UniProtKB-ARBA"/>
</dbReference>
<evidence type="ECO:0000256" key="1">
    <source>
        <dbReference type="ARBA" id="ARBA00025788"/>
    </source>
</evidence>
<comment type="caution">
    <text evidence="3">The sequence shown here is derived from an EMBL/GenBank/DDBJ whole genome shotgun (WGS) entry which is preliminary data.</text>
</comment>
<dbReference type="EMBL" id="BFEA01000246">
    <property type="protein sequence ID" value="GBG76510.1"/>
    <property type="molecule type" value="Genomic_DNA"/>
</dbReference>
<evidence type="ECO:0000313" key="4">
    <source>
        <dbReference type="Proteomes" id="UP000265515"/>
    </source>
</evidence>
<keyword evidence="4" id="KW-1185">Reference proteome</keyword>
<name>A0A388L2G9_CHABU</name>
<dbReference type="PANTHER" id="PTHR12175:SF1">
    <property type="entry name" value="PITH DOMAIN-CONTAINING PROTEIN 1"/>
    <property type="match status" value="1"/>
</dbReference>
<dbReference type="OrthoDB" id="2635at2759"/>
<proteinExistence type="inferred from homology"/>
<protein>
    <recommendedName>
        <fullName evidence="2">PITH domain-containing protein</fullName>
    </recommendedName>
</protein>
<feature type="domain" description="PITH" evidence="2">
    <location>
        <begin position="15"/>
        <end position="188"/>
    </location>
</feature>
<comment type="similarity">
    <text evidence="1">Belongs to the PITHD1 family.</text>
</comment>